<dbReference type="Proteomes" id="UP000734854">
    <property type="component" value="Unassembled WGS sequence"/>
</dbReference>
<evidence type="ECO:0000313" key="6">
    <source>
        <dbReference type="EMBL" id="KAG6487181.1"/>
    </source>
</evidence>
<dbReference type="GO" id="GO:0046872">
    <property type="term" value="F:metal ion binding"/>
    <property type="evidence" value="ECO:0007669"/>
    <property type="project" value="UniProtKB-KW"/>
</dbReference>
<reference evidence="6 7" key="1">
    <citation type="submission" date="2020-08" db="EMBL/GenBank/DDBJ databases">
        <title>Plant Genome Project.</title>
        <authorList>
            <person name="Zhang R.-G."/>
        </authorList>
    </citation>
    <scope>NUCLEOTIDE SEQUENCE [LARGE SCALE GENOMIC DNA]</scope>
    <source>
        <tissue evidence="6">Rhizome</tissue>
    </source>
</reference>
<keyword evidence="7" id="KW-1185">Reference proteome</keyword>
<dbReference type="Pfam" id="PF04570">
    <property type="entry name" value="zf-FLZ"/>
    <property type="match status" value="1"/>
</dbReference>
<evidence type="ECO:0000313" key="7">
    <source>
        <dbReference type="Proteomes" id="UP000734854"/>
    </source>
</evidence>
<comment type="similarity">
    <text evidence="1">Belongs to the FLZ family.</text>
</comment>
<dbReference type="InterPro" id="IPR044585">
    <property type="entry name" value="FLZ10/11"/>
</dbReference>
<feature type="zinc finger region" description="FLZ-type" evidence="3">
    <location>
        <begin position="220"/>
        <end position="264"/>
    </location>
</feature>
<dbReference type="PANTHER" id="PTHR46868">
    <property type="entry name" value="FCS-LIKE ZINC FINGER 11"/>
    <property type="match status" value="1"/>
</dbReference>
<evidence type="ECO:0000256" key="1">
    <source>
        <dbReference type="ARBA" id="ARBA00009374"/>
    </source>
</evidence>
<evidence type="ECO:0000256" key="2">
    <source>
        <dbReference type="ARBA" id="ARBA00022723"/>
    </source>
</evidence>
<name>A0A8J5FWZ8_ZINOF</name>
<gene>
    <name evidence="6" type="ORF">ZIOFF_055764</name>
</gene>
<feature type="domain" description="FLZ-type" evidence="5">
    <location>
        <begin position="220"/>
        <end position="264"/>
    </location>
</feature>
<evidence type="ECO:0000256" key="4">
    <source>
        <dbReference type="SAM" id="MobiDB-lite"/>
    </source>
</evidence>
<evidence type="ECO:0000256" key="3">
    <source>
        <dbReference type="PROSITE-ProRule" id="PRU01131"/>
    </source>
</evidence>
<feature type="region of interest" description="Disordered" evidence="4">
    <location>
        <begin position="1"/>
        <end position="25"/>
    </location>
</feature>
<dbReference type="EMBL" id="JACMSC010000015">
    <property type="protein sequence ID" value="KAG6487181.1"/>
    <property type="molecule type" value="Genomic_DNA"/>
</dbReference>
<feature type="compositionally biased region" description="Basic and acidic residues" evidence="4">
    <location>
        <begin position="10"/>
        <end position="20"/>
    </location>
</feature>
<accession>A0A8J5FWZ8</accession>
<dbReference type="InterPro" id="IPR007650">
    <property type="entry name" value="Zf-FLZ_dom"/>
</dbReference>
<comment type="caution">
    <text evidence="6">The sequence shown here is derived from an EMBL/GenBank/DDBJ whole genome shotgun (WGS) entry which is preliminary data.</text>
</comment>
<dbReference type="OrthoDB" id="685855at2759"/>
<organism evidence="6 7">
    <name type="scientific">Zingiber officinale</name>
    <name type="common">Ginger</name>
    <name type="synonym">Amomum zingiber</name>
    <dbReference type="NCBI Taxonomy" id="94328"/>
    <lineage>
        <taxon>Eukaryota</taxon>
        <taxon>Viridiplantae</taxon>
        <taxon>Streptophyta</taxon>
        <taxon>Embryophyta</taxon>
        <taxon>Tracheophyta</taxon>
        <taxon>Spermatophyta</taxon>
        <taxon>Magnoliopsida</taxon>
        <taxon>Liliopsida</taxon>
        <taxon>Zingiberales</taxon>
        <taxon>Zingiberaceae</taxon>
        <taxon>Zingiber</taxon>
    </lineage>
</organism>
<proteinExistence type="inferred from homology"/>
<dbReference type="AlphaFoldDB" id="A0A8J5FWZ8"/>
<dbReference type="PROSITE" id="PS51795">
    <property type="entry name" value="ZF_FLZ"/>
    <property type="match status" value="1"/>
</dbReference>
<sequence length="292" mass="31998">MMLRKRSRPVQKDQSKEHFMSQKASCSPFPNAPGLLVGFTSKGSSDCGAVWSPTPAGIHGRLKCWDSSKVGLGLLDFLNDDEETKPCGKASGHSGNRNIVFSSQMRNNASTHDYGILSQPQFQSPKPHSGSSGLVTKSFNNVKNYLNSEVQPESNFQKVLGSSHRLLSTISSSEMERSEDYTCIISYGPSPKLTHIFGDCILESRIIGSTSLKKSGHKEEDSLSCSSCKEKLEEGKDIFMCSSNKALCSCVCCDQERLMEEKEKPRIFSAATPGSSDHEEILLDEMAFSFVG</sequence>
<protein>
    <recommendedName>
        <fullName evidence="5">FLZ-type domain-containing protein</fullName>
    </recommendedName>
</protein>
<keyword evidence="2" id="KW-0479">Metal-binding</keyword>
<dbReference type="PANTHER" id="PTHR46868:SF3">
    <property type="entry name" value="FCS-LIKE ZINC FINGER 11"/>
    <property type="match status" value="1"/>
</dbReference>
<evidence type="ECO:0000259" key="5">
    <source>
        <dbReference type="PROSITE" id="PS51795"/>
    </source>
</evidence>